<proteinExistence type="predicted"/>
<name>A0A0V1FE80_TRIPS</name>
<evidence type="ECO:0000313" key="2">
    <source>
        <dbReference type="Proteomes" id="UP000054995"/>
    </source>
</evidence>
<accession>A0A0V1FE80</accession>
<gene>
    <name evidence="1" type="ORF">T4D_12692</name>
</gene>
<dbReference type="EMBL" id="JYDT01000115">
    <property type="protein sequence ID" value="KRY84374.1"/>
    <property type="molecule type" value="Genomic_DNA"/>
</dbReference>
<organism evidence="1 2">
    <name type="scientific">Trichinella pseudospiralis</name>
    <name type="common">Parasitic roundworm</name>
    <dbReference type="NCBI Taxonomy" id="6337"/>
    <lineage>
        <taxon>Eukaryota</taxon>
        <taxon>Metazoa</taxon>
        <taxon>Ecdysozoa</taxon>
        <taxon>Nematoda</taxon>
        <taxon>Enoplea</taxon>
        <taxon>Dorylaimia</taxon>
        <taxon>Trichinellida</taxon>
        <taxon>Trichinellidae</taxon>
        <taxon>Trichinella</taxon>
    </lineage>
</organism>
<dbReference type="AlphaFoldDB" id="A0A0V1FE80"/>
<dbReference type="Proteomes" id="UP000054995">
    <property type="component" value="Unassembled WGS sequence"/>
</dbReference>
<protein>
    <submittedName>
        <fullName evidence="1">Uncharacterized protein</fullName>
    </submittedName>
</protein>
<evidence type="ECO:0000313" key="1">
    <source>
        <dbReference type="EMBL" id="KRY84374.1"/>
    </source>
</evidence>
<comment type="caution">
    <text evidence="1">The sequence shown here is derived from an EMBL/GenBank/DDBJ whole genome shotgun (WGS) entry which is preliminary data.</text>
</comment>
<keyword evidence="2" id="KW-1185">Reference proteome</keyword>
<reference evidence="1 2" key="1">
    <citation type="submission" date="2015-01" db="EMBL/GenBank/DDBJ databases">
        <title>Evolution of Trichinella species and genotypes.</title>
        <authorList>
            <person name="Korhonen P.K."/>
            <person name="Edoardo P."/>
            <person name="Giuseppe L.R."/>
            <person name="Gasser R.B."/>
        </authorList>
    </citation>
    <scope>NUCLEOTIDE SEQUENCE [LARGE SCALE GENOMIC DNA]</scope>
    <source>
        <strain evidence="1">ISS470</strain>
    </source>
</reference>
<sequence length="68" mass="7830">MIQPFWSSALHQKTYGKGISLQRKGYFTFRVSLERLDSEKKNSAVHKLGSVLSITFLKFLTIQQQAIQ</sequence>